<dbReference type="Proteomes" id="UP001189429">
    <property type="component" value="Unassembled WGS sequence"/>
</dbReference>
<accession>A0ABN9PUN8</accession>
<proteinExistence type="predicted"/>
<evidence type="ECO:0000313" key="2">
    <source>
        <dbReference type="Proteomes" id="UP001189429"/>
    </source>
</evidence>
<evidence type="ECO:0008006" key="3">
    <source>
        <dbReference type="Google" id="ProtNLM"/>
    </source>
</evidence>
<dbReference type="InterPro" id="IPR027417">
    <property type="entry name" value="P-loop_NTPase"/>
</dbReference>
<dbReference type="EMBL" id="CAUYUJ010001649">
    <property type="protein sequence ID" value="CAK0796937.1"/>
    <property type="molecule type" value="Genomic_DNA"/>
</dbReference>
<evidence type="ECO:0000313" key="1">
    <source>
        <dbReference type="EMBL" id="CAK0796937.1"/>
    </source>
</evidence>
<keyword evidence="2" id="KW-1185">Reference proteome</keyword>
<name>A0ABN9PUN8_9DINO</name>
<comment type="caution">
    <text evidence="1">The sequence shown here is derived from an EMBL/GenBank/DDBJ whole genome shotgun (WGS) entry which is preliminary data.</text>
</comment>
<feature type="non-terminal residue" evidence="1">
    <location>
        <position position="331"/>
    </location>
</feature>
<gene>
    <name evidence="1" type="ORF">PCOR1329_LOCUS6164</name>
</gene>
<protein>
    <recommendedName>
        <fullName evidence="3">Sulfotransferase</fullName>
    </recommendedName>
</protein>
<sequence length="331" mass="37004">MPAAAGGRDGPPATSGSEAGVWFIRHHRCEGRSQGRRRLLALAAAAAAPLRAAAAGWQGCGLQNLLERHLAYVDHSGAEMRTYAERNPLWRAEMLSAAAYQRNCTRRVGGRYWIATTRFLDNFTDAWSGESMGTHLGFSRGDGSAINGMCVPAPCSELRVREVMVPLLWYLRLFGSIRDITMPEAAMRFKLNMQDRPEVVDKIFKDELPQVRRLLDVEVEEASSWSELDVSWAILGFAGSGTSTLAWNLHQHPELELLYDPAQMSVGEEHFFLYDRTSHLPNQREVFEFNAQRRKPGHQRLLRGVKRPSYIESPAALARLAQIPGLIGIAH</sequence>
<reference evidence="1" key="1">
    <citation type="submission" date="2023-10" db="EMBL/GenBank/DDBJ databases">
        <authorList>
            <person name="Chen Y."/>
            <person name="Shah S."/>
            <person name="Dougan E. K."/>
            <person name="Thang M."/>
            <person name="Chan C."/>
        </authorList>
    </citation>
    <scope>NUCLEOTIDE SEQUENCE [LARGE SCALE GENOMIC DNA]</scope>
</reference>
<dbReference type="Gene3D" id="3.40.50.300">
    <property type="entry name" value="P-loop containing nucleotide triphosphate hydrolases"/>
    <property type="match status" value="1"/>
</dbReference>
<organism evidence="1 2">
    <name type="scientific">Prorocentrum cordatum</name>
    <dbReference type="NCBI Taxonomy" id="2364126"/>
    <lineage>
        <taxon>Eukaryota</taxon>
        <taxon>Sar</taxon>
        <taxon>Alveolata</taxon>
        <taxon>Dinophyceae</taxon>
        <taxon>Prorocentrales</taxon>
        <taxon>Prorocentraceae</taxon>
        <taxon>Prorocentrum</taxon>
    </lineage>
</organism>